<dbReference type="EMBL" id="CP072110">
    <property type="protein sequence ID" value="QTH63468.1"/>
    <property type="molecule type" value="Genomic_DNA"/>
</dbReference>
<evidence type="ECO:0000313" key="3">
    <source>
        <dbReference type="Proteomes" id="UP000682739"/>
    </source>
</evidence>
<dbReference type="InterPro" id="IPR009576">
    <property type="entry name" value="Biofilm_formation_YgiB"/>
</dbReference>
<dbReference type="Proteomes" id="UP000682739">
    <property type="component" value="Chromosome"/>
</dbReference>
<reference evidence="2" key="1">
    <citation type="submission" date="2021-03" db="EMBL/GenBank/DDBJ databases">
        <title>Description of Psychrosphaera ytuae sp. nov. isolated from deep sea sediment of South China Sea.</title>
        <authorList>
            <person name="Zhang J."/>
            <person name="Xu X.-D."/>
        </authorList>
    </citation>
    <scope>NUCLEOTIDE SEQUENCE</scope>
    <source>
        <strain evidence="2">MTZ26</strain>
    </source>
</reference>
<organism evidence="2 3">
    <name type="scientific">Psychrosphaera ytuae</name>
    <dbReference type="NCBI Taxonomy" id="2820710"/>
    <lineage>
        <taxon>Bacteria</taxon>
        <taxon>Pseudomonadati</taxon>
        <taxon>Pseudomonadota</taxon>
        <taxon>Gammaproteobacteria</taxon>
        <taxon>Alteromonadales</taxon>
        <taxon>Pseudoalteromonadaceae</taxon>
        <taxon>Psychrosphaera</taxon>
    </lineage>
</organism>
<dbReference type="RefSeq" id="WP_208831524.1">
    <property type="nucleotide sequence ID" value="NZ_CP072110.1"/>
</dbReference>
<evidence type="ECO:0000313" key="2">
    <source>
        <dbReference type="EMBL" id="QTH63468.1"/>
    </source>
</evidence>
<dbReference type="KEGG" id="psym:J1N51_12135"/>
<gene>
    <name evidence="2" type="ORF">J1N51_12135</name>
</gene>
<proteinExistence type="predicted"/>
<keyword evidence="3" id="KW-1185">Reference proteome</keyword>
<sequence>MKRTQINELTTRPTKTNKVISAISTPFVIGLSGLLLSGCSDQSLDTFVANSVEDCTTNTGLDFEQCNLAYQDAMEEAQRSAPQFFTEQDCEYEFGIGNCFEDEDRNSFFPLMAGYLIADKLFDRKKKKYKGYYTPVFAYKKPGSRYFNNYMFANGQNLGSMSKSSYRMSPSALQQKPKFGKTVSRGGFGQVARQKEALARQRAKSSSRSRSWGG</sequence>
<dbReference type="AlphaFoldDB" id="A0A975DAP7"/>
<feature type="region of interest" description="Disordered" evidence="1">
    <location>
        <begin position="194"/>
        <end position="214"/>
    </location>
</feature>
<evidence type="ECO:0000256" key="1">
    <source>
        <dbReference type="SAM" id="MobiDB-lite"/>
    </source>
</evidence>
<protein>
    <submittedName>
        <fullName evidence="2">DUF1190 domain-containing protein</fullName>
    </submittedName>
</protein>
<accession>A0A975DAP7</accession>
<name>A0A975DAP7_9GAMM</name>
<dbReference type="Pfam" id="PF06693">
    <property type="entry name" value="DUF1190"/>
    <property type="match status" value="1"/>
</dbReference>